<dbReference type="Proteomes" id="UP000002852">
    <property type="component" value="Unassembled WGS sequence"/>
</dbReference>
<name>A0A3B5PWM6_XIPMA</name>
<dbReference type="AlphaFoldDB" id="A0A3B5PWM6"/>
<accession>A0A3B5PWM6</accession>
<keyword evidence="2" id="KW-1185">Reference proteome</keyword>
<organism evidence="1 2">
    <name type="scientific">Xiphophorus maculatus</name>
    <name type="common">Southern platyfish</name>
    <name type="synonym">Platypoecilus maculatus</name>
    <dbReference type="NCBI Taxonomy" id="8083"/>
    <lineage>
        <taxon>Eukaryota</taxon>
        <taxon>Metazoa</taxon>
        <taxon>Chordata</taxon>
        <taxon>Craniata</taxon>
        <taxon>Vertebrata</taxon>
        <taxon>Euteleostomi</taxon>
        <taxon>Actinopterygii</taxon>
        <taxon>Neopterygii</taxon>
        <taxon>Teleostei</taxon>
        <taxon>Neoteleostei</taxon>
        <taxon>Acanthomorphata</taxon>
        <taxon>Ovalentaria</taxon>
        <taxon>Atherinomorphae</taxon>
        <taxon>Cyprinodontiformes</taxon>
        <taxon>Poeciliidae</taxon>
        <taxon>Poeciliinae</taxon>
        <taxon>Xiphophorus</taxon>
    </lineage>
</organism>
<protein>
    <submittedName>
        <fullName evidence="1">Uncharacterized protein</fullName>
    </submittedName>
</protein>
<dbReference type="InParanoid" id="A0A3B5PWM6"/>
<reference evidence="1" key="4">
    <citation type="submission" date="2025-09" db="UniProtKB">
        <authorList>
            <consortium name="Ensembl"/>
        </authorList>
    </citation>
    <scope>IDENTIFICATION</scope>
    <source>
        <strain evidence="1">JP 163 A</strain>
    </source>
</reference>
<reference evidence="1" key="3">
    <citation type="submission" date="2025-08" db="UniProtKB">
        <authorList>
            <consortium name="Ensembl"/>
        </authorList>
    </citation>
    <scope>IDENTIFICATION</scope>
    <source>
        <strain evidence="1">JP 163 A</strain>
    </source>
</reference>
<reference evidence="2" key="2">
    <citation type="journal article" date="2013" name="Nat. Genet.">
        <title>The genome of the platyfish, Xiphophorus maculatus, provides insights into evolutionary adaptation and several complex traits.</title>
        <authorList>
            <person name="Schartl M."/>
            <person name="Walter R.B."/>
            <person name="Shen Y."/>
            <person name="Garcia T."/>
            <person name="Catchen J."/>
            <person name="Amores A."/>
            <person name="Braasch I."/>
            <person name="Chalopin D."/>
            <person name="Volff J.N."/>
            <person name="Lesch K.P."/>
            <person name="Bisazza A."/>
            <person name="Minx P."/>
            <person name="Hillier L."/>
            <person name="Wilson R.K."/>
            <person name="Fuerstenberg S."/>
            <person name="Boore J."/>
            <person name="Searle S."/>
            <person name="Postlethwait J.H."/>
            <person name="Warren W.C."/>
        </authorList>
    </citation>
    <scope>NUCLEOTIDE SEQUENCE [LARGE SCALE GENOMIC DNA]</scope>
    <source>
        <strain evidence="2">JP 163 A</strain>
    </source>
</reference>
<reference evidence="2" key="1">
    <citation type="submission" date="2012-01" db="EMBL/GenBank/DDBJ databases">
        <authorList>
            <person name="Walter R."/>
            <person name="Schartl M."/>
            <person name="Warren W."/>
        </authorList>
    </citation>
    <scope>NUCLEOTIDE SEQUENCE [LARGE SCALE GENOMIC DNA]</scope>
    <source>
        <strain evidence="2">JP 163 A</strain>
    </source>
</reference>
<sequence>MIPFQIWLEKHAPADLKISAESTGMDDVSLDTKQESIPVLQEIPEKEQPYKSDITLRL</sequence>
<dbReference type="Ensembl" id="ENSXMAT00000035749.1">
    <property type="protein sequence ID" value="ENSXMAP00000022081.1"/>
    <property type="gene ID" value="ENSXMAG00000024317.1"/>
</dbReference>
<evidence type="ECO:0000313" key="2">
    <source>
        <dbReference type="Proteomes" id="UP000002852"/>
    </source>
</evidence>
<proteinExistence type="predicted"/>
<evidence type="ECO:0000313" key="1">
    <source>
        <dbReference type="Ensembl" id="ENSXMAP00000022081.1"/>
    </source>
</evidence>